<evidence type="ECO:0000313" key="1">
    <source>
        <dbReference type="EMBL" id="CAF2056475.1"/>
    </source>
</evidence>
<reference evidence="1" key="1">
    <citation type="submission" date="2021-01" db="EMBL/GenBank/DDBJ databases">
        <authorList>
            <consortium name="Genoscope - CEA"/>
            <person name="William W."/>
        </authorList>
    </citation>
    <scope>NUCLEOTIDE SEQUENCE</scope>
</reference>
<dbReference type="EMBL" id="HG994370">
    <property type="protein sequence ID" value="CAF2056475.1"/>
    <property type="molecule type" value="Genomic_DNA"/>
</dbReference>
<accession>A0A816Q844</accession>
<proteinExistence type="predicted"/>
<dbReference type="AlphaFoldDB" id="A0A816Q844"/>
<organism evidence="1">
    <name type="scientific">Brassica napus</name>
    <name type="common">Rape</name>
    <dbReference type="NCBI Taxonomy" id="3708"/>
    <lineage>
        <taxon>Eukaryota</taxon>
        <taxon>Viridiplantae</taxon>
        <taxon>Streptophyta</taxon>
        <taxon>Embryophyta</taxon>
        <taxon>Tracheophyta</taxon>
        <taxon>Spermatophyta</taxon>
        <taxon>Magnoliopsida</taxon>
        <taxon>eudicotyledons</taxon>
        <taxon>Gunneridae</taxon>
        <taxon>Pentapetalae</taxon>
        <taxon>rosids</taxon>
        <taxon>malvids</taxon>
        <taxon>Brassicales</taxon>
        <taxon>Brassicaceae</taxon>
        <taxon>Brassiceae</taxon>
        <taxon>Brassica</taxon>
    </lineage>
</organism>
<gene>
    <name evidence="1" type="ORF">DARMORV10_C06P11990.1</name>
</gene>
<sequence length="80" mass="8933">MYIIVVSVSKFLKMKTSDGRDLGHNCKDSPLETLILRDCSLEEDVSSGNGLACDGDERTLKPNFPVEKLKEERSNFELVA</sequence>
<dbReference type="Proteomes" id="UP001295469">
    <property type="component" value="Chromosome C06"/>
</dbReference>
<protein>
    <submittedName>
        <fullName evidence="1">(rape) hypothetical protein</fullName>
    </submittedName>
</protein>
<name>A0A816Q844_BRANA</name>